<dbReference type="AlphaFoldDB" id="A0A0A9BJD6"/>
<name>A0A0A9BJD6_ARUDO</name>
<protein>
    <submittedName>
        <fullName evidence="1">Uncharacterized protein</fullName>
    </submittedName>
</protein>
<accession>A0A0A9BJD6</accession>
<reference evidence="1" key="2">
    <citation type="journal article" date="2015" name="Data Brief">
        <title>Shoot transcriptome of the giant reed, Arundo donax.</title>
        <authorList>
            <person name="Barrero R.A."/>
            <person name="Guerrero F.D."/>
            <person name="Moolhuijzen P."/>
            <person name="Goolsby J.A."/>
            <person name="Tidwell J."/>
            <person name="Bellgard S.E."/>
            <person name="Bellgard M.I."/>
        </authorList>
    </citation>
    <scope>NUCLEOTIDE SEQUENCE</scope>
    <source>
        <tissue evidence="1">Shoot tissue taken approximately 20 cm above the soil surface</tissue>
    </source>
</reference>
<reference evidence="1" key="1">
    <citation type="submission" date="2014-09" db="EMBL/GenBank/DDBJ databases">
        <authorList>
            <person name="Magalhaes I.L.F."/>
            <person name="Oliveira U."/>
            <person name="Santos F.R."/>
            <person name="Vidigal T.H.D.A."/>
            <person name="Brescovit A.D."/>
            <person name="Santos A.J."/>
        </authorList>
    </citation>
    <scope>NUCLEOTIDE SEQUENCE</scope>
    <source>
        <tissue evidence="1">Shoot tissue taken approximately 20 cm above the soil surface</tissue>
    </source>
</reference>
<organism evidence="1">
    <name type="scientific">Arundo donax</name>
    <name type="common">Giant reed</name>
    <name type="synonym">Donax arundinaceus</name>
    <dbReference type="NCBI Taxonomy" id="35708"/>
    <lineage>
        <taxon>Eukaryota</taxon>
        <taxon>Viridiplantae</taxon>
        <taxon>Streptophyta</taxon>
        <taxon>Embryophyta</taxon>
        <taxon>Tracheophyta</taxon>
        <taxon>Spermatophyta</taxon>
        <taxon>Magnoliopsida</taxon>
        <taxon>Liliopsida</taxon>
        <taxon>Poales</taxon>
        <taxon>Poaceae</taxon>
        <taxon>PACMAD clade</taxon>
        <taxon>Arundinoideae</taxon>
        <taxon>Arundineae</taxon>
        <taxon>Arundo</taxon>
    </lineage>
</organism>
<evidence type="ECO:0000313" key="1">
    <source>
        <dbReference type="EMBL" id="JAD62258.1"/>
    </source>
</evidence>
<sequence length="89" mass="9976">MEEVHDGSFPPANLPVRARFFSFSGGREIDSRSRTVSAPGSIVNPKRRRQFILEIEDDKSAIRLAFKPDRSRLLISSSFAKDLTIILSA</sequence>
<dbReference type="EMBL" id="GBRH01235637">
    <property type="protein sequence ID" value="JAD62258.1"/>
    <property type="molecule type" value="Transcribed_RNA"/>
</dbReference>
<proteinExistence type="predicted"/>